<dbReference type="PANTHER" id="PTHR36113:SF1">
    <property type="entry name" value="GLYOXALASE_BLEOMYCIN RESISTANCE PROTEIN_DIOXYGENASE"/>
    <property type="match status" value="1"/>
</dbReference>
<dbReference type="InterPro" id="IPR004360">
    <property type="entry name" value="Glyas_Fos-R_dOase_dom"/>
</dbReference>
<dbReference type="InterPro" id="IPR000486">
    <property type="entry name" value="Xdiol_ring_cleave_dOase_1/2"/>
</dbReference>
<dbReference type="Gene3D" id="3.10.180.10">
    <property type="entry name" value="2,3-Dihydroxybiphenyl 1,2-Dioxygenase, domain 1"/>
    <property type="match status" value="2"/>
</dbReference>
<keyword evidence="5 8" id="KW-0223">Dioxygenase</keyword>
<proteinExistence type="inferred from homology"/>
<keyword evidence="11" id="KW-1185">Reference proteome</keyword>
<comment type="cofactor">
    <cofactor evidence="1 8">
        <name>Fe(2+)</name>
        <dbReference type="ChEBI" id="CHEBI:29033"/>
    </cofactor>
</comment>
<feature type="domain" description="VOC" evidence="9">
    <location>
        <begin position="145"/>
        <end position="265"/>
    </location>
</feature>
<dbReference type="PROSITE" id="PS00082">
    <property type="entry name" value="EXTRADIOL_DIOXYGENAS"/>
    <property type="match status" value="1"/>
</dbReference>
<evidence type="ECO:0000256" key="1">
    <source>
        <dbReference type="ARBA" id="ARBA00001954"/>
    </source>
</evidence>
<feature type="domain" description="VOC" evidence="9">
    <location>
        <begin position="5"/>
        <end position="121"/>
    </location>
</feature>
<keyword evidence="4 8" id="KW-0058">Aromatic hydrocarbons catabolism</keyword>
<dbReference type="InterPro" id="IPR029068">
    <property type="entry name" value="Glyas_Bleomycin-R_OHBP_Dase"/>
</dbReference>
<evidence type="ECO:0000256" key="7">
    <source>
        <dbReference type="ARBA" id="ARBA00023004"/>
    </source>
</evidence>
<dbReference type="RefSeq" id="WP_188072554.1">
    <property type="nucleotide sequence ID" value="NZ_BSPS01000023.1"/>
</dbReference>
<dbReference type="EMBL" id="JACIDT010000009">
    <property type="protein sequence ID" value="MBB3927057.1"/>
    <property type="molecule type" value="Genomic_DNA"/>
</dbReference>
<gene>
    <name evidence="10" type="ORF">GGR43_002780</name>
</gene>
<evidence type="ECO:0000256" key="6">
    <source>
        <dbReference type="ARBA" id="ARBA00023002"/>
    </source>
</evidence>
<dbReference type="GO" id="GO:0008198">
    <property type="term" value="F:ferrous iron binding"/>
    <property type="evidence" value="ECO:0007669"/>
    <property type="project" value="InterPro"/>
</dbReference>
<protein>
    <submittedName>
        <fullName evidence="10">2,3-dihydroxybiphenyl 1,2-dioxygenase</fullName>
    </submittedName>
</protein>
<dbReference type="InterPro" id="IPR051332">
    <property type="entry name" value="Fosfomycin_Res_Enzymes"/>
</dbReference>
<dbReference type="SUPFAM" id="SSF54593">
    <property type="entry name" value="Glyoxalase/Bleomycin resistance protein/Dihydroxybiphenyl dioxygenase"/>
    <property type="match status" value="2"/>
</dbReference>
<name>A0A7W6FQV0_9SPHN</name>
<comment type="similarity">
    <text evidence="2 8">Belongs to the extradiol ring-cleavage dioxygenase family.</text>
</comment>
<dbReference type="PROSITE" id="PS51819">
    <property type="entry name" value="VOC"/>
    <property type="match status" value="2"/>
</dbReference>
<evidence type="ECO:0000256" key="5">
    <source>
        <dbReference type="ARBA" id="ARBA00022964"/>
    </source>
</evidence>
<reference evidence="10 11" key="1">
    <citation type="submission" date="2020-08" db="EMBL/GenBank/DDBJ databases">
        <title>Genomic Encyclopedia of Type Strains, Phase IV (KMG-IV): sequencing the most valuable type-strain genomes for metagenomic binning, comparative biology and taxonomic classification.</title>
        <authorList>
            <person name="Goeker M."/>
        </authorList>
    </citation>
    <scope>NUCLEOTIDE SEQUENCE [LARGE SCALE GENOMIC DNA]</scope>
    <source>
        <strain evidence="10 11">DSM 26189</strain>
    </source>
</reference>
<evidence type="ECO:0000256" key="2">
    <source>
        <dbReference type="ARBA" id="ARBA00008784"/>
    </source>
</evidence>
<sequence length="294" mass="32573">MGVKQLGYLIFDLAPDTRDGMRTIFGQLFEAPLADRPDGAALVRLDGRDFRIMLRNGAENKLAAIGWEVGSPAELDALAARLAAEGIACDALDPNLCEDRAVRSAIRFQDPDGFPLELFVDRPFARDTETAGKFVCGEESDGAFGLGHIVQICRDRAQSQRFYIDVLGFDLSDRIKWDAADLFFLHCNRRHHSIALSNEAFGLKAGMIDHFMIEARSKAQVDSAYEKLAGLGFKVSQTLGQHTNDEVYSFYMMAPTGFRVEFGYGGKTIGDPADWQVVEYDAPSSWGHELVHPE</sequence>
<accession>A0A7W6FQV0</accession>
<evidence type="ECO:0000313" key="10">
    <source>
        <dbReference type="EMBL" id="MBB3927057.1"/>
    </source>
</evidence>
<dbReference type="Pfam" id="PF00903">
    <property type="entry name" value="Glyoxalase"/>
    <property type="match status" value="1"/>
</dbReference>
<evidence type="ECO:0000256" key="4">
    <source>
        <dbReference type="ARBA" id="ARBA00022797"/>
    </source>
</evidence>
<evidence type="ECO:0000259" key="9">
    <source>
        <dbReference type="PROSITE" id="PS51819"/>
    </source>
</evidence>
<dbReference type="PANTHER" id="PTHR36113">
    <property type="entry name" value="LYASE, PUTATIVE-RELATED-RELATED"/>
    <property type="match status" value="1"/>
</dbReference>
<organism evidence="10 11">
    <name type="scientific">Sphingobium jiangsuense</name>
    <dbReference type="NCBI Taxonomy" id="870476"/>
    <lineage>
        <taxon>Bacteria</taxon>
        <taxon>Pseudomonadati</taxon>
        <taxon>Pseudomonadota</taxon>
        <taxon>Alphaproteobacteria</taxon>
        <taxon>Sphingomonadales</taxon>
        <taxon>Sphingomonadaceae</taxon>
        <taxon>Sphingobium</taxon>
    </lineage>
</organism>
<dbReference type="AlphaFoldDB" id="A0A7W6FQV0"/>
<dbReference type="InterPro" id="IPR037523">
    <property type="entry name" value="VOC_core"/>
</dbReference>
<evidence type="ECO:0000313" key="11">
    <source>
        <dbReference type="Proteomes" id="UP000571950"/>
    </source>
</evidence>
<keyword evidence="6 8" id="KW-0560">Oxidoreductase</keyword>
<evidence type="ECO:0000256" key="3">
    <source>
        <dbReference type="ARBA" id="ARBA00022723"/>
    </source>
</evidence>
<evidence type="ECO:0000256" key="8">
    <source>
        <dbReference type="RuleBase" id="RU000683"/>
    </source>
</evidence>
<dbReference type="Proteomes" id="UP000571950">
    <property type="component" value="Unassembled WGS sequence"/>
</dbReference>
<dbReference type="GO" id="GO:0051213">
    <property type="term" value="F:dioxygenase activity"/>
    <property type="evidence" value="ECO:0007669"/>
    <property type="project" value="UniProtKB-KW"/>
</dbReference>
<keyword evidence="3" id="KW-0479">Metal-binding</keyword>
<keyword evidence="7 8" id="KW-0408">Iron</keyword>
<comment type="caution">
    <text evidence="10">The sequence shown here is derived from an EMBL/GenBank/DDBJ whole genome shotgun (WGS) entry which is preliminary data.</text>
</comment>